<evidence type="ECO:0000256" key="1">
    <source>
        <dbReference type="SAM" id="MobiDB-lite"/>
    </source>
</evidence>
<organism evidence="2 3">
    <name type="scientific">Actinoallomurus iriomotensis</name>
    <dbReference type="NCBI Taxonomy" id="478107"/>
    <lineage>
        <taxon>Bacteria</taxon>
        <taxon>Bacillati</taxon>
        <taxon>Actinomycetota</taxon>
        <taxon>Actinomycetes</taxon>
        <taxon>Streptosporangiales</taxon>
        <taxon>Thermomonosporaceae</taxon>
        <taxon>Actinoallomurus</taxon>
    </lineage>
</organism>
<evidence type="ECO:0000313" key="2">
    <source>
        <dbReference type="EMBL" id="GLY87452.1"/>
    </source>
</evidence>
<dbReference type="Proteomes" id="UP001165074">
    <property type="component" value="Unassembled WGS sequence"/>
</dbReference>
<proteinExistence type="predicted"/>
<evidence type="ECO:0000313" key="3">
    <source>
        <dbReference type="Proteomes" id="UP001165074"/>
    </source>
</evidence>
<dbReference type="RefSeq" id="WP_285576521.1">
    <property type="nucleotide sequence ID" value="NZ_BSTK01000008.1"/>
</dbReference>
<feature type="region of interest" description="Disordered" evidence="1">
    <location>
        <begin position="70"/>
        <end position="124"/>
    </location>
</feature>
<dbReference type="EMBL" id="BSTK01000008">
    <property type="protein sequence ID" value="GLY87452.1"/>
    <property type="molecule type" value="Genomic_DNA"/>
</dbReference>
<protein>
    <submittedName>
        <fullName evidence="2">Uncharacterized protein</fullName>
    </submittedName>
</protein>
<keyword evidence="3" id="KW-1185">Reference proteome</keyword>
<reference evidence="2" key="1">
    <citation type="submission" date="2023-03" db="EMBL/GenBank/DDBJ databases">
        <title>Actinoallomurus iriomotensis NBRC 103684.</title>
        <authorList>
            <person name="Ichikawa N."/>
            <person name="Sato H."/>
            <person name="Tonouchi N."/>
        </authorList>
    </citation>
    <scope>NUCLEOTIDE SEQUENCE</scope>
    <source>
        <strain evidence="2">NBRC 103684</strain>
    </source>
</reference>
<comment type="caution">
    <text evidence="2">The sequence shown here is derived from an EMBL/GenBank/DDBJ whole genome shotgun (WGS) entry which is preliminary data.</text>
</comment>
<name>A0A9W6S813_9ACTN</name>
<dbReference type="AlphaFoldDB" id="A0A9W6S813"/>
<sequence>MRLVVGSAFVIQQPFESFPGPGRAKEDLKLAPAVGLTAGNRGVHDLDRQILPISACQPLAYDGARPWRPGVQPDTRQLSDATVRPTGGKDHDRAVREAAMSRDVRDDVRGHATGRDFGEKFEGV</sequence>
<gene>
    <name evidence="2" type="ORF">Airi02_053810</name>
</gene>
<feature type="compositionally biased region" description="Basic and acidic residues" evidence="1">
    <location>
        <begin position="87"/>
        <end position="124"/>
    </location>
</feature>
<accession>A0A9W6S813</accession>